<name>A0ABP9ZCV6_9FUNG</name>
<evidence type="ECO:0000313" key="3">
    <source>
        <dbReference type="Proteomes" id="UP001473302"/>
    </source>
</evidence>
<protein>
    <submittedName>
        <fullName evidence="2">Uncharacterized protein</fullName>
    </submittedName>
</protein>
<accession>A0ABP9ZCV6</accession>
<feature type="compositionally biased region" description="Low complexity" evidence="1">
    <location>
        <begin position="24"/>
        <end position="37"/>
    </location>
</feature>
<dbReference type="Proteomes" id="UP001473302">
    <property type="component" value="Unassembled WGS sequence"/>
</dbReference>
<dbReference type="EMBL" id="BAABUK010000036">
    <property type="protein sequence ID" value="GAA5816963.1"/>
    <property type="molecule type" value="Genomic_DNA"/>
</dbReference>
<reference evidence="2 3" key="1">
    <citation type="submission" date="2024-04" db="EMBL/GenBank/DDBJ databases">
        <title>genome sequences of Mucor flavus KT1a and Helicostylum pulchrum KT1b strains isolated from the surface of a dry-aged beef.</title>
        <authorList>
            <person name="Toyotome T."/>
            <person name="Hosono M."/>
            <person name="Torimaru M."/>
            <person name="Fukuda K."/>
            <person name="Mikami N."/>
        </authorList>
    </citation>
    <scope>NUCLEOTIDE SEQUENCE [LARGE SCALE GENOMIC DNA]</scope>
    <source>
        <strain evidence="2 3">KT1a</strain>
    </source>
</reference>
<evidence type="ECO:0000313" key="2">
    <source>
        <dbReference type="EMBL" id="GAA5816963.1"/>
    </source>
</evidence>
<organism evidence="2 3">
    <name type="scientific">Mucor flavus</name>
    <dbReference type="NCBI Taxonomy" id="439312"/>
    <lineage>
        <taxon>Eukaryota</taxon>
        <taxon>Fungi</taxon>
        <taxon>Fungi incertae sedis</taxon>
        <taxon>Mucoromycota</taxon>
        <taxon>Mucoromycotina</taxon>
        <taxon>Mucoromycetes</taxon>
        <taxon>Mucorales</taxon>
        <taxon>Mucorineae</taxon>
        <taxon>Mucoraceae</taxon>
        <taxon>Mucor</taxon>
    </lineage>
</organism>
<evidence type="ECO:0000256" key="1">
    <source>
        <dbReference type="SAM" id="MobiDB-lite"/>
    </source>
</evidence>
<feature type="region of interest" description="Disordered" evidence="1">
    <location>
        <begin position="1"/>
        <end position="41"/>
    </location>
</feature>
<keyword evidence="3" id="KW-1185">Reference proteome</keyword>
<proteinExistence type="predicted"/>
<sequence>MTGESSNPITKRPRLNPPPPPPSSSSGAPSGEFAGSSAPPPANPQIILQKDIFREIAENHTIARRDTLNFGLLTVIRYLENEQLNLQNDYARDMTTFRDVQTYMLNFSEQLNLAQAQLNEMQAILAAATNPIIQTIQDSQRITEDIGNLLVRVGECLTRITTSRDILVQISGIGPLYRRVLNQLLLDIFNQLPNNARPVINTDIRNVNNMIGILNQAIAVAANNNERIQLIQSRIVMLANIDIVNERYRNFVTNNANISNENITQNYFAQYNGLQIEQNCTTQLQRLIEQSTAIETNLNNILQQFAEVFPAITTSIFWSYTYRKICHNTMDINNLIVFEDCIQNNIDEFNDMRQIQDNGEGPYTIPVLDNMHVGLSETGRGTTIQTNQAAGGIVSYQTFPENRITTNTPEFQDIYDRVKIIYNSEFGTTPFEDLNNYEYARQNPLKFIRLSYRLLRESSAHDNWQTKRWSLLPCASHAIINFRITGPKSVYGLFVIAYHKNLAGLGPYHIPPILQFGNRLIYFHQFLELYRVFEVKQQLWEDLFNFDKLQKNQVLDEPNVMNLKPDNSKHTRFSFSLQTDGHMVSALFEKVKTFWNPLKNQDIKLQRRNKNLQNVNTGIYPLYKNPTGIFSTDHIIGIDPGIMIFK</sequence>
<gene>
    <name evidence="2" type="ORF">MFLAVUS_010498</name>
</gene>
<comment type="caution">
    <text evidence="2">The sequence shown here is derived from an EMBL/GenBank/DDBJ whole genome shotgun (WGS) entry which is preliminary data.</text>
</comment>